<feature type="transmembrane region" description="Helical" evidence="9">
    <location>
        <begin position="230"/>
        <end position="251"/>
    </location>
</feature>
<gene>
    <name evidence="11" type="ORF">NVS88_08625</name>
</gene>
<evidence type="ECO:0000259" key="10">
    <source>
        <dbReference type="Pfam" id="PF06271"/>
    </source>
</evidence>
<dbReference type="PANTHER" id="PTHR30472:SF1">
    <property type="entry name" value="FE(3+) DICITRATE TRANSPORT SYSTEM PERMEASE PROTEIN FECC-RELATED"/>
    <property type="match status" value="1"/>
</dbReference>
<evidence type="ECO:0000256" key="4">
    <source>
        <dbReference type="ARBA" id="ARBA00022475"/>
    </source>
</evidence>
<comment type="subcellular location">
    <subcellularLocation>
        <location evidence="1">Cell membrane</location>
        <topology evidence="1">Multi-pass membrane protein</topology>
    </subcellularLocation>
</comment>
<feature type="transmembrane region" description="Helical" evidence="9">
    <location>
        <begin position="370"/>
        <end position="396"/>
    </location>
</feature>
<accession>A0A9X4M099</accession>
<dbReference type="GO" id="GO:0005886">
    <property type="term" value="C:plasma membrane"/>
    <property type="evidence" value="ECO:0007669"/>
    <property type="project" value="UniProtKB-SubCell"/>
</dbReference>
<dbReference type="AlphaFoldDB" id="A0A9X4M099"/>
<name>A0A9X4M099_9ACTN</name>
<feature type="transmembrane region" description="Helical" evidence="9">
    <location>
        <begin position="198"/>
        <end position="218"/>
    </location>
</feature>
<keyword evidence="7 9" id="KW-0472">Membrane</keyword>
<proteinExistence type="inferred from homology"/>
<feature type="transmembrane region" description="Helical" evidence="9">
    <location>
        <begin position="58"/>
        <end position="75"/>
    </location>
</feature>
<feature type="transmembrane region" description="Helical" evidence="9">
    <location>
        <begin position="330"/>
        <end position="349"/>
    </location>
</feature>
<evidence type="ECO:0000256" key="5">
    <source>
        <dbReference type="ARBA" id="ARBA00022692"/>
    </source>
</evidence>
<organism evidence="11 12">
    <name type="scientific">Speluncibacter jeojiensis</name>
    <dbReference type="NCBI Taxonomy" id="2710754"/>
    <lineage>
        <taxon>Bacteria</taxon>
        <taxon>Bacillati</taxon>
        <taxon>Actinomycetota</taxon>
        <taxon>Actinomycetes</taxon>
        <taxon>Mycobacteriales</taxon>
        <taxon>Speluncibacteraceae</taxon>
        <taxon>Speluncibacter</taxon>
    </lineage>
</organism>
<evidence type="ECO:0000256" key="7">
    <source>
        <dbReference type="ARBA" id="ARBA00023136"/>
    </source>
</evidence>
<dbReference type="Gene3D" id="1.10.3470.10">
    <property type="entry name" value="ABC transporter involved in vitamin B12 uptake, BtuC"/>
    <property type="match status" value="1"/>
</dbReference>
<protein>
    <submittedName>
        <fullName evidence="11">Iron ABC transporter permease</fullName>
    </submittedName>
</protein>
<evidence type="ECO:0000256" key="8">
    <source>
        <dbReference type="SAM" id="MobiDB-lite"/>
    </source>
</evidence>
<feature type="transmembrane region" description="Helical" evidence="9">
    <location>
        <begin position="416"/>
        <end position="434"/>
    </location>
</feature>
<feature type="domain" description="RDD" evidence="10">
    <location>
        <begin position="21"/>
        <end position="111"/>
    </location>
</feature>
<evidence type="ECO:0000256" key="6">
    <source>
        <dbReference type="ARBA" id="ARBA00022989"/>
    </source>
</evidence>
<dbReference type="Pfam" id="PF06271">
    <property type="entry name" value="RDD"/>
    <property type="match status" value="1"/>
</dbReference>
<comment type="similarity">
    <text evidence="2">Belongs to the binding-protein-dependent transport system permease family. FecCD subfamily.</text>
</comment>
<evidence type="ECO:0000313" key="11">
    <source>
        <dbReference type="EMBL" id="MDG3014620.1"/>
    </source>
</evidence>
<dbReference type="EMBL" id="JANRHA010000004">
    <property type="protein sequence ID" value="MDG3014620.1"/>
    <property type="molecule type" value="Genomic_DNA"/>
</dbReference>
<dbReference type="FunFam" id="1.10.3470.10:FF:000001">
    <property type="entry name" value="Vitamin B12 ABC transporter permease BtuC"/>
    <property type="match status" value="1"/>
</dbReference>
<evidence type="ECO:0000256" key="2">
    <source>
        <dbReference type="ARBA" id="ARBA00007935"/>
    </source>
</evidence>
<dbReference type="Pfam" id="PF01032">
    <property type="entry name" value="FecCD"/>
    <property type="match status" value="1"/>
</dbReference>
<dbReference type="InterPro" id="IPR000522">
    <property type="entry name" value="ABC_transptr_permease_BtuC"/>
</dbReference>
<sequence length="470" mass="48066">MRAPSTVTPESAERSDPPGSSARQRFAAGSIDLAVVAAPLVVGWLLLGSVGAGQADRAVFGGAALATAVALWVWNRGHRDGLRGQSIGKARFGLLVRDRATGGPLGVRAALGTRRGAETLTVAGALADGFTPRAVDGSRSAVRRRRLWGLLCLTAILVLAVLAGIAVGARPLELGQVVHAVFTPAHTETDQLVQTLRIPRTLLGVLVGVTLGVAGALIQGHTRNPLADSGLLGLNAGAAFLVVLGIHLWGLTAPGQYLWLAFAGTLIASVVVFAFSSAGGGGPLTLVLAGAAVSFFLQALTNALVLLDPKSLDGYRFWVVGSLAGRGPDILWQVLPFALVGLALACANTPSLNMLGLGDDLARGLGTNVLASRIVGIAAITLLVGAATAAAGPIAFVGLVAPHVVRTVTGPDYRWLVPYAGIVGAIMMLVADVVGRVVARPGELQVGIVLAVLGAPFFIALVRRRKLVGL</sequence>
<dbReference type="GO" id="GO:0022857">
    <property type="term" value="F:transmembrane transporter activity"/>
    <property type="evidence" value="ECO:0007669"/>
    <property type="project" value="InterPro"/>
</dbReference>
<dbReference type="PANTHER" id="PTHR30472">
    <property type="entry name" value="FERRIC ENTEROBACTIN TRANSPORT SYSTEM PERMEASE PROTEIN"/>
    <property type="match status" value="1"/>
</dbReference>
<evidence type="ECO:0000313" key="12">
    <source>
        <dbReference type="Proteomes" id="UP001152755"/>
    </source>
</evidence>
<dbReference type="InterPro" id="IPR037294">
    <property type="entry name" value="ABC_BtuC-like"/>
</dbReference>
<evidence type="ECO:0000256" key="3">
    <source>
        <dbReference type="ARBA" id="ARBA00022448"/>
    </source>
</evidence>
<dbReference type="SUPFAM" id="SSF81345">
    <property type="entry name" value="ABC transporter involved in vitamin B12 uptake, BtuC"/>
    <property type="match status" value="1"/>
</dbReference>
<feature type="transmembrane region" description="Helical" evidence="9">
    <location>
        <begin position="33"/>
        <end position="52"/>
    </location>
</feature>
<feature type="transmembrane region" description="Helical" evidence="9">
    <location>
        <begin position="257"/>
        <end position="275"/>
    </location>
</feature>
<dbReference type="RefSeq" id="WP_332519656.1">
    <property type="nucleotide sequence ID" value="NZ_JANRHA010000004.1"/>
</dbReference>
<dbReference type="GO" id="GO:0033214">
    <property type="term" value="P:siderophore-iron import into cell"/>
    <property type="evidence" value="ECO:0007669"/>
    <property type="project" value="TreeGrafter"/>
</dbReference>
<keyword evidence="12" id="KW-1185">Reference proteome</keyword>
<keyword evidence="5 9" id="KW-0812">Transmembrane</keyword>
<feature type="transmembrane region" description="Helical" evidence="9">
    <location>
        <begin position="446"/>
        <end position="463"/>
    </location>
</feature>
<dbReference type="CDD" id="cd06550">
    <property type="entry name" value="TM_ABC_iron-siderophores_like"/>
    <property type="match status" value="1"/>
</dbReference>
<keyword evidence="6 9" id="KW-1133">Transmembrane helix</keyword>
<keyword evidence="4" id="KW-1003">Cell membrane</keyword>
<dbReference type="InterPro" id="IPR010432">
    <property type="entry name" value="RDD"/>
</dbReference>
<dbReference type="Proteomes" id="UP001152755">
    <property type="component" value="Unassembled WGS sequence"/>
</dbReference>
<evidence type="ECO:0000256" key="9">
    <source>
        <dbReference type="SAM" id="Phobius"/>
    </source>
</evidence>
<feature type="transmembrane region" description="Helical" evidence="9">
    <location>
        <begin position="287"/>
        <end position="307"/>
    </location>
</feature>
<feature type="transmembrane region" description="Helical" evidence="9">
    <location>
        <begin position="147"/>
        <end position="169"/>
    </location>
</feature>
<reference evidence="11" key="1">
    <citation type="submission" date="2022-08" db="EMBL/GenBank/DDBJ databases">
        <title>Genome analysis of Corynebacteriales strain.</title>
        <authorList>
            <person name="Lee S.D."/>
        </authorList>
    </citation>
    <scope>NUCLEOTIDE SEQUENCE</scope>
    <source>
        <strain evidence="11">D3-21</strain>
    </source>
</reference>
<comment type="caution">
    <text evidence="11">The sequence shown here is derived from an EMBL/GenBank/DDBJ whole genome shotgun (WGS) entry which is preliminary data.</text>
</comment>
<feature type="region of interest" description="Disordered" evidence="8">
    <location>
        <begin position="1"/>
        <end position="23"/>
    </location>
</feature>
<keyword evidence="3" id="KW-0813">Transport</keyword>
<evidence type="ECO:0000256" key="1">
    <source>
        <dbReference type="ARBA" id="ARBA00004651"/>
    </source>
</evidence>